<dbReference type="GO" id="GO:0006811">
    <property type="term" value="P:monoatomic ion transport"/>
    <property type="evidence" value="ECO:0007669"/>
    <property type="project" value="UniProtKB-KW"/>
</dbReference>
<dbReference type="AlphaFoldDB" id="A0A239SB18"/>
<dbReference type="Pfam" id="PF13609">
    <property type="entry name" value="Porin_4"/>
    <property type="match status" value="1"/>
</dbReference>
<accession>A0A239SB18</accession>
<dbReference type="PANTHER" id="PTHR34501">
    <property type="entry name" value="PROTEIN YDDL-RELATED"/>
    <property type="match status" value="1"/>
</dbReference>
<sequence length="417" mass="43637">MRLRSTRRSRTSPDGDAAALQLTGTGQATTRIHGDITVIHKGLPALALAAGLALATTSASAQSVTLYGILDTGIEYISHAGPNNSSLVRMPANTGSLPSRWGLRGDEDLGGGLHALFMLENGFNVRAGDLNQGGRLFGRQAWVGLSNQYGTLSFGRQYSMTFWVMSDADILGPDLYGSGSLDNYIPNARSDNTVAYKGVFSGLTVGATYSFGRDSGGTGNSPGQGTCAGQTPGQMTACRQVSAMLKYDTAWFGVAGAWDEQRGGAGAAASFFNGAAAVPLTSSSDKDTRWQLNGYVKGGNWKAGAGWLGRRVQTASAAVADVNSDMFYVGALYQFSPAFAVDGEVFRMLNARQNARATMATLRGTYFLSKRTAVYTQVAWLGNSEHAAYSVSSGGAGGSPTAGTSQLGVNVGMRHTF</sequence>
<dbReference type="GO" id="GO:0046930">
    <property type="term" value="C:pore complex"/>
    <property type="evidence" value="ECO:0007669"/>
    <property type="project" value="UniProtKB-KW"/>
</dbReference>
<keyword evidence="7" id="KW-0406">Ion transport</keyword>
<evidence type="ECO:0000256" key="2">
    <source>
        <dbReference type="ARBA" id="ARBA00011233"/>
    </source>
</evidence>
<name>A0A239SB18_9BURK</name>
<keyword evidence="4" id="KW-1134">Transmembrane beta strand</keyword>
<evidence type="ECO:0000313" key="12">
    <source>
        <dbReference type="EMBL" id="SNU81813.1"/>
    </source>
</evidence>
<keyword evidence="8" id="KW-0626">Porin</keyword>
<evidence type="ECO:0000256" key="1">
    <source>
        <dbReference type="ARBA" id="ARBA00004571"/>
    </source>
</evidence>
<dbReference type="Gene3D" id="2.40.160.10">
    <property type="entry name" value="Porin"/>
    <property type="match status" value="1"/>
</dbReference>
<dbReference type="SUPFAM" id="SSF56935">
    <property type="entry name" value="Porins"/>
    <property type="match status" value="1"/>
</dbReference>
<dbReference type="GO" id="GO:0009279">
    <property type="term" value="C:cell outer membrane"/>
    <property type="evidence" value="ECO:0007669"/>
    <property type="project" value="UniProtKB-SubCell"/>
</dbReference>
<evidence type="ECO:0000313" key="13">
    <source>
        <dbReference type="Proteomes" id="UP000215126"/>
    </source>
</evidence>
<feature type="domain" description="Porin" evidence="11">
    <location>
        <begin position="50"/>
        <end position="384"/>
    </location>
</feature>
<dbReference type="GO" id="GO:0015288">
    <property type="term" value="F:porin activity"/>
    <property type="evidence" value="ECO:0007669"/>
    <property type="project" value="UniProtKB-KW"/>
</dbReference>
<dbReference type="CDD" id="cd00342">
    <property type="entry name" value="gram_neg_porins"/>
    <property type="match status" value="1"/>
</dbReference>
<protein>
    <submittedName>
        <fullName evidence="12">Outer membrane porin protein 32</fullName>
    </submittedName>
</protein>
<evidence type="ECO:0000256" key="6">
    <source>
        <dbReference type="ARBA" id="ARBA00022729"/>
    </source>
</evidence>
<keyword evidence="9" id="KW-0472">Membrane</keyword>
<dbReference type="InterPro" id="IPR050298">
    <property type="entry name" value="Gram-neg_bact_OMP"/>
</dbReference>
<keyword evidence="3" id="KW-0813">Transport</keyword>
<dbReference type="EMBL" id="LT906435">
    <property type="protein sequence ID" value="SNU81813.1"/>
    <property type="molecule type" value="Genomic_DNA"/>
</dbReference>
<keyword evidence="5" id="KW-0812">Transmembrane</keyword>
<evidence type="ECO:0000256" key="9">
    <source>
        <dbReference type="ARBA" id="ARBA00023136"/>
    </source>
</evidence>
<reference evidence="12 13" key="1">
    <citation type="submission" date="2017-06" db="EMBL/GenBank/DDBJ databases">
        <authorList>
            <consortium name="Pathogen Informatics"/>
        </authorList>
    </citation>
    <scope>NUCLEOTIDE SEQUENCE [LARGE SCALE GENOMIC DNA]</scope>
    <source>
        <strain evidence="12 13">NCTC13161</strain>
    </source>
</reference>
<evidence type="ECO:0000256" key="8">
    <source>
        <dbReference type="ARBA" id="ARBA00023114"/>
    </source>
</evidence>
<dbReference type="InterPro" id="IPR033900">
    <property type="entry name" value="Gram_neg_porin_domain"/>
</dbReference>
<evidence type="ECO:0000259" key="11">
    <source>
        <dbReference type="Pfam" id="PF13609"/>
    </source>
</evidence>
<evidence type="ECO:0000256" key="7">
    <source>
        <dbReference type="ARBA" id="ARBA00023065"/>
    </source>
</evidence>
<comment type="subcellular location">
    <subcellularLocation>
        <location evidence="1">Cell outer membrane</location>
        <topology evidence="1">Multi-pass membrane protein</topology>
    </subcellularLocation>
</comment>
<keyword evidence="13" id="KW-1185">Reference proteome</keyword>
<gene>
    <name evidence="12" type="ORF">SAMEA4530655_00646</name>
</gene>
<dbReference type="PANTHER" id="PTHR34501:SF9">
    <property type="entry name" value="MAJOR OUTER MEMBRANE PROTEIN P.IA"/>
    <property type="match status" value="1"/>
</dbReference>
<evidence type="ECO:0000256" key="3">
    <source>
        <dbReference type="ARBA" id="ARBA00022448"/>
    </source>
</evidence>
<proteinExistence type="predicted"/>
<dbReference type="InterPro" id="IPR023614">
    <property type="entry name" value="Porin_dom_sf"/>
</dbReference>
<dbReference type="STRING" id="93222.NA29_07525"/>
<dbReference type="Proteomes" id="UP000215126">
    <property type="component" value="Chromosome 1"/>
</dbReference>
<organism evidence="12 13">
    <name type="scientific">Pandoraea sputorum</name>
    <dbReference type="NCBI Taxonomy" id="93222"/>
    <lineage>
        <taxon>Bacteria</taxon>
        <taxon>Pseudomonadati</taxon>
        <taxon>Pseudomonadota</taxon>
        <taxon>Betaproteobacteria</taxon>
        <taxon>Burkholderiales</taxon>
        <taxon>Burkholderiaceae</taxon>
        <taxon>Pandoraea</taxon>
    </lineage>
</organism>
<keyword evidence="10" id="KW-0998">Cell outer membrane</keyword>
<evidence type="ECO:0000256" key="10">
    <source>
        <dbReference type="ARBA" id="ARBA00023237"/>
    </source>
</evidence>
<keyword evidence="6" id="KW-0732">Signal</keyword>
<comment type="subunit">
    <text evidence="2">Homotrimer.</text>
</comment>
<evidence type="ECO:0000256" key="5">
    <source>
        <dbReference type="ARBA" id="ARBA00022692"/>
    </source>
</evidence>
<evidence type="ECO:0000256" key="4">
    <source>
        <dbReference type="ARBA" id="ARBA00022452"/>
    </source>
</evidence>